<keyword evidence="4" id="KW-1185">Reference proteome</keyword>
<keyword evidence="2" id="KW-0812">Transmembrane</keyword>
<reference evidence="3 4" key="1">
    <citation type="submission" date="2024-04" db="EMBL/GenBank/DDBJ databases">
        <title>Luteolibacter sp. isolated from soil.</title>
        <authorList>
            <person name="An J."/>
        </authorList>
    </citation>
    <scope>NUCLEOTIDE SEQUENCE [LARGE SCALE GENOMIC DNA]</scope>
    <source>
        <strain evidence="3 4">Y139</strain>
    </source>
</reference>
<feature type="region of interest" description="Disordered" evidence="1">
    <location>
        <begin position="1"/>
        <end position="29"/>
    </location>
</feature>
<evidence type="ECO:0000313" key="4">
    <source>
        <dbReference type="Proteomes" id="UP001371305"/>
    </source>
</evidence>
<dbReference type="EMBL" id="JBBUKT010000011">
    <property type="protein sequence ID" value="MEK7953314.1"/>
    <property type="molecule type" value="Genomic_DNA"/>
</dbReference>
<keyword evidence="2" id="KW-0472">Membrane</keyword>
<sequence>MSTKVAPAKRTTVASRRHYHRPTPQKQDSWESWVGDRRSRYGRWEWYFALVIVATVAGLIVWRVV</sequence>
<dbReference type="Proteomes" id="UP001371305">
    <property type="component" value="Unassembled WGS sequence"/>
</dbReference>
<dbReference type="RefSeq" id="WP_341407080.1">
    <property type="nucleotide sequence ID" value="NZ_JBBUKT010000011.1"/>
</dbReference>
<accession>A0ABU9B282</accession>
<comment type="caution">
    <text evidence="3">The sequence shown here is derived from an EMBL/GenBank/DDBJ whole genome shotgun (WGS) entry which is preliminary data.</text>
</comment>
<evidence type="ECO:0000256" key="2">
    <source>
        <dbReference type="SAM" id="Phobius"/>
    </source>
</evidence>
<evidence type="ECO:0000256" key="1">
    <source>
        <dbReference type="SAM" id="MobiDB-lite"/>
    </source>
</evidence>
<organism evidence="3 4">
    <name type="scientific">Luteolibacter soli</name>
    <dbReference type="NCBI Taxonomy" id="3135280"/>
    <lineage>
        <taxon>Bacteria</taxon>
        <taxon>Pseudomonadati</taxon>
        <taxon>Verrucomicrobiota</taxon>
        <taxon>Verrucomicrobiia</taxon>
        <taxon>Verrucomicrobiales</taxon>
        <taxon>Verrucomicrobiaceae</taxon>
        <taxon>Luteolibacter</taxon>
    </lineage>
</organism>
<feature type="transmembrane region" description="Helical" evidence="2">
    <location>
        <begin position="46"/>
        <end position="64"/>
    </location>
</feature>
<evidence type="ECO:0000313" key="3">
    <source>
        <dbReference type="EMBL" id="MEK7953314.1"/>
    </source>
</evidence>
<name>A0ABU9B282_9BACT</name>
<keyword evidence="2" id="KW-1133">Transmembrane helix</keyword>
<protein>
    <submittedName>
        <fullName evidence="3">Uncharacterized protein</fullName>
    </submittedName>
</protein>
<proteinExistence type="predicted"/>
<gene>
    <name evidence="3" type="ORF">WKV53_22560</name>
</gene>